<dbReference type="Pfam" id="PF07589">
    <property type="entry name" value="PEP-CTERM"/>
    <property type="match status" value="1"/>
</dbReference>
<name>A0A238V212_9RHOB</name>
<feature type="chain" id="PRO_5012059641" evidence="2">
    <location>
        <begin position="28"/>
        <end position="186"/>
    </location>
</feature>
<feature type="signal peptide" evidence="2">
    <location>
        <begin position="1"/>
        <end position="27"/>
    </location>
</feature>
<feature type="domain" description="Ice-binding protein C-terminal" evidence="3">
    <location>
        <begin position="159"/>
        <end position="183"/>
    </location>
</feature>
<dbReference type="Proteomes" id="UP000198417">
    <property type="component" value="Unassembled WGS sequence"/>
</dbReference>
<keyword evidence="1" id="KW-0472">Membrane</keyword>
<dbReference type="EMBL" id="FZNN01000001">
    <property type="protein sequence ID" value="SNR28480.1"/>
    <property type="molecule type" value="Genomic_DNA"/>
</dbReference>
<keyword evidence="1" id="KW-1133">Transmembrane helix</keyword>
<evidence type="ECO:0000313" key="4">
    <source>
        <dbReference type="EMBL" id="SNR28480.1"/>
    </source>
</evidence>
<protein>
    <submittedName>
        <fullName evidence="4">VPLPA-CTERM protein sorting domain-containing protein</fullName>
    </submittedName>
</protein>
<dbReference type="NCBIfam" id="TIGR02595">
    <property type="entry name" value="PEP_CTERM"/>
    <property type="match status" value="1"/>
</dbReference>
<keyword evidence="1" id="KW-0812">Transmembrane</keyword>
<keyword evidence="5" id="KW-1185">Reference proteome</keyword>
<dbReference type="RefSeq" id="WP_089268940.1">
    <property type="nucleotide sequence ID" value="NZ_FZNN01000001.1"/>
</dbReference>
<sequence>MYLKRALTLNVMALIFALGFLNDRAEAATIAANDWWLQTDSLGGLRQSTVNDQMFYAVSQSNVWNPGDTYVAPTGYRLATTAEGLAAVGGSGLPEFTYYYQGGWSGYLWEGLARYYFRFSDSNVTLKAKHAGNHDSAPLFTTGDVNNFAGMVLIAEAATVPVPAALPLLMLALGGLGFAARRRKAA</sequence>
<dbReference type="InterPro" id="IPR022472">
    <property type="entry name" value="VPLPA-CTERM"/>
</dbReference>
<feature type="transmembrane region" description="Helical" evidence="1">
    <location>
        <begin position="160"/>
        <end position="180"/>
    </location>
</feature>
<dbReference type="NCBIfam" id="TIGR03370">
    <property type="entry name" value="VPLPA-CTERM"/>
    <property type="match status" value="1"/>
</dbReference>
<evidence type="ECO:0000313" key="5">
    <source>
        <dbReference type="Proteomes" id="UP000198417"/>
    </source>
</evidence>
<gene>
    <name evidence="4" type="ORF">SAMN06265370_101528</name>
</gene>
<accession>A0A238V212</accession>
<dbReference type="OrthoDB" id="7475049at2"/>
<keyword evidence="2" id="KW-0732">Signal</keyword>
<evidence type="ECO:0000256" key="2">
    <source>
        <dbReference type="SAM" id="SignalP"/>
    </source>
</evidence>
<evidence type="ECO:0000259" key="3">
    <source>
        <dbReference type="Pfam" id="PF07589"/>
    </source>
</evidence>
<dbReference type="AlphaFoldDB" id="A0A238V212"/>
<dbReference type="InterPro" id="IPR013424">
    <property type="entry name" value="Ice-binding_C"/>
</dbReference>
<reference evidence="4 5" key="1">
    <citation type="submission" date="2017-06" db="EMBL/GenBank/DDBJ databases">
        <authorList>
            <person name="Kim H.J."/>
            <person name="Triplett B.A."/>
        </authorList>
    </citation>
    <scope>NUCLEOTIDE SEQUENCE [LARGE SCALE GENOMIC DNA]</scope>
    <source>
        <strain evidence="4 5">DSM 29052</strain>
    </source>
</reference>
<proteinExistence type="predicted"/>
<evidence type="ECO:0000256" key="1">
    <source>
        <dbReference type="SAM" id="Phobius"/>
    </source>
</evidence>
<organism evidence="4 5">
    <name type="scientific">Puniceibacterium sediminis</name>
    <dbReference type="NCBI Taxonomy" id="1608407"/>
    <lineage>
        <taxon>Bacteria</taxon>
        <taxon>Pseudomonadati</taxon>
        <taxon>Pseudomonadota</taxon>
        <taxon>Alphaproteobacteria</taxon>
        <taxon>Rhodobacterales</taxon>
        <taxon>Paracoccaceae</taxon>
        <taxon>Puniceibacterium</taxon>
    </lineage>
</organism>